<dbReference type="OrthoDB" id="4058760at2"/>
<dbReference type="InterPro" id="IPR029058">
    <property type="entry name" value="AB_hydrolase_fold"/>
</dbReference>
<proteinExistence type="predicted"/>
<dbReference type="STRING" id="330214.NIDE3954"/>
<dbReference type="HOGENOM" id="CLU_032469_0_0_0"/>
<accession>D8P7Z2</accession>
<organism evidence="2 3">
    <name type="scientific">Nitrospira defluvii</name>
    <dbReference type="NCBI Taxonomy" id="330214"/>
    <lineage>
        <taxon>Bacteria</taxon>
        <taxon>Pseudomonadati</taxon>
        <taxon>Nitrospirota</taxon>
        <taxon>Nitrospiria</taxon>
        <taxon>Nitrospirales</taxon>
        <taxon>Nitrospiraceae</taxon>
        <taxon>Nitrospira</taxon>
    </lineage>
</organism>
<evidence type="ECO:0000256" key="1">
    <source>
        <dbReference type="SAM" id="Phobius"/>
    </source>
</evidence>
<protein>
    <submittedName>
        <fullName evidence="2">Uncharacterized protein</fullName>
    </submittedName>
</protein>
<evidence type="ECO:0000313" key="3">
    <source>
        <dbReference type="Proteomes" id="UP000001660"/>
    </source>
</evidence>
<keyword evidence="3" id="KW-1185">Reference proteome</keyword>
<feature type="transmembrane region" description="Helical" evidence="1">
    <location>
        <begin position="103"/>
        <end position="125"/>
    </location>
</feature>
<dbReference type="AlphaFoldDB" id="D8P7Z2"/>
<evidence type="ECO:0000313" key="2">
    <source>
        <dbReference type="EMBL" id="CBK43624.1"/>
    </source>
</evidence>
<dbReference type="eggNOG" id="ENOG50302ZX">
    <property type="taxonomic scope" value="Bacteria"/>
</dbReference>
<keyword evidence="1" id="KW-0472">Membrane</keyword>
<dbReference type="EMBL" id="FP929003">
    <property type="protein sequence ID" value="CBK43624.1"/>
    <property type="molecule type" value="Genomic_DNA"/>
</dbReference>
<name>D8P7Z2_9BACT</name>
<sequence>MKQAVVFIHGIGEQKPMSTLRSFVSAVLPPAAKGKQQYRSKPDRMSELFELRRLTSTGRSSTHFYEYYWAYHVDGTTWWHLLQWFKGLLFRPPSGVPPGLKTIWWMTWMALVGLGPLAGLGYGAYAAEWVAALPHFGLVWIIGVLLLLMLQAFVLYWIGDAARYLSPSPSNIALRQQIRAEGLRLLRHLHRSREYERIVIVGHSLGSVIGYDLITRLWLDYGCDFNAHSSSIFEQLKTGQHPQPIIGGALLKAGAALSSDAGPETLQPFRVAQLEGWKEQRRYGHPWRISDFVTVGSPLAHAMLLLASGSKDFDDRKGQRELPTCPPVLDDDGYGYIDSPLSLPGSPKRYSPHVLHHAAPFAVTRWSNLYFPAYAGLFGDFIGGPLREMLGLGIQDIPVRSRSWRRFTPLTHTDYWKMQRLSAHATSGSDCRDALEALNDAIGLDRLGEYKFVAKNSSPARVAVPEKESPAQ</sequence>
<dbReference type="SUPFAM" id="SSF53474">
    <property type="entry name" value="alpha/beta-Hydrolases"/>
    <property type="match status" value="1"/>
</dbReference>
<dbReference type="KEGG" id="nde:NIDE3954"/>
<dbReference type="Proteomes" id="UP000001660">
    <property type="component" value="Chromosome"/>
</dbReference>
<reference evidence="2 3" key="1">
    <citation type="journal article" date="2010" name="Proc. Natl. Acad. Sci. U.S.A.">
        <title>A Nitrospira metagenome illuminates the physiology and evolution of globally important nitrite-oxidizing bacteria.</title>
        <authorList>
            <person name="Lucker S."/>
            <person name="Wagner M."/>
            <person name="Maixner F."/>
            <person name="Pelletier E."/>
            <person name="Koch H."/>
            <person name="Vacherie B."/>
            <person name="Rattei T."/>
            <person name="Sinninghe Damste J."/>
            <person name="Spieck E."/>
            <person name="Le Paslier D."/>
            <person name="Daims H."/>
        </authorList>
    </citation>
    <scope>NUCLEOTIDE SEQUENCE [LARGE SCALE GENOMIC DNA]</scope>
</reference>
<keyword evidence="1" id="KW-0812">Transmembrane</keyword>
<gene>
    <name evidence="2" type="ORF">NIDE3954</name>
</gene>
<keyword evidence="1" id="KW-1133">Transmembrane helix</keyword>
<feature type="transmembrane region" description="Helical" evidence="1">
    <location>
        <begin position="137"/>
        <end position="158"/>
    </location>
</feature>